<dbReference type="EMBL" id="GG657482">
    <property type="protein sequence ID" value="OAT14001.1"/>
    <property type="molecule type" value="Genomic_DNA"/>
</dbReference>
<dbReference type="GeneID" id="42529475"/>
<organism evidence="1 2">
    <name type="scientific">Blastomyces gilchristii (strain SLH14081)</name>
    <name type="common">Blastomyces dermatitidis</name>
    <dbReference type="NCBI Taxonomy" id="559298"/>
    <lineage>
        <taxon>Eukaryota</taxon>
        <taxon>Fungi</taxon>
        <taxon>Dikarya</taxon>
        <taxon>Ascomycota</taxon>
        <taxon>Pezizomycotina</taxon>
        <taxon>Eurotiomycetes</taxon>
        <taxon>Eurotiomycetidae</taxon>
        <taxon>Onygenales</taxon>
        <taxon>Ajellomycetaceae</taxon>
        <taxon>Blastomyces</taxon>
    </lineage>
</organism>
<gene>
    <name evidence="1" type="ORF">BDBG_17954</name>
</gene>
<evidence type="ECO:0000313" key="1">
    <source>
        <dbReference type="EMBL" id="OAT14001.1"/>
    </source>
</evidence>
<dbReference type="RefSeq" id="XP_031581227.1">
    <property type="nucleotide sequence ID" value="XM_031725565.1"/>
</dbReference>
<reference evidence="2" key="1">
    <citation type="journal article" date="2015" name="PLoS Genet.">
        <title>The dynamic genome and transcriptome of the human fungal pathogen Blastomyces and close relative Emmonsia.</title>
        <authorList>
            <person name="Munoz J.F."/>
            <person name="Gauthier G.M."/>
            <person name="Desjardins C.A."/>
            <person name="Gallo J.E."/>
            <person name="Holder J."/>
            <person name="Sullivan T.D."/>
            <person name="Marty A.J."/>
            <person name="Carmen J.C."/>
            <person name="Chen Z."/>
            <person name="Ding L."/>
            <person name="Gujja S."/>
            <person name="Magrini V."/>
            <person name="Misas E."/>
            <person name="Mitreva M."/>
            <person name="Priest M."/>
            <person name="Saif S."/>
            <person name="Whiston E.A."/>
            <person name="Young S."/>
            <person name="Zeng Q."/>
            <person name="Goldman W.E."/>
            <person name="Mardis E.R."/>
            <person name="Taylor J.W."/>
            <person name="McEwen J.G."/>
            <person name="Clay O.K."/>
            <person name="Klein B.S."/>
            <person name="Cuomo C.A."/>
        </authorList>
    </citation>
    <scope>NUCLEOTIDE SEQUENCE [LARGE SCALE GENOMIC DNA]</scope>
    <source>
        <strain evidence="2">SLH14081</strain>
    </source>
</reference>
<proteinExistence type="predicted"/>
<dbReference type="KEGG" id="bgh:BDBG_17954"/>
<evidence type="ECO:0000313" key="2">
    <source>
        <dbReference type="Proteomes" id="UP000002038"/>
    </source>
</evidence>
<protein>
    <submittedName>
        <fullName evidence="1">Uncharacterized protein</fullName>
    </submittedName>
</protein>
<keyword evidence="2" id="KW-1185">Reference proteome</keyword>
<dbReference type="AlphaFoldDB" id="A0A179V3S7"/>
<dbReference type="VEuPathDB" id="FungiDB:BDBG_17954"/>
<accession>A0A179V3S7</accession>
<dbReference type="Proteomes" id="UP000002038">
    <property type="component" value="Unassembled WGS sequence"/>
</dbReference>
<name>A0A179V3S7_BLAGS</name>
<sequence length="63" mass="6644">MLSSSNGGKIVEEQSSICAVESKRAHQLGSCQSCKLPQVGFVAPIGPSIFFKALTEKSRSKCG</sequence>